<proteinExistence type="predicted"/>
<dbReference type="EMBL" id="CAUYUJ010019725">
    <property type="protein sequence ID" value="CAK0893224.1"/>
    <property type="molecule type" value="Genomic_DNA"/>
</dbReference>
<gene>
    <name evidence="2" type="ORF">PCOR1329_LOCUS72627</name>
</gene>
<organism evidence="2 3">
    <name type="scientific">Prorocentrum cordatum</name>
    <dbReference type="NCBI Taxonomy" id="2364126"/>
    <lineage>
        <taxon>Eukaryota</taxon>
        <taxon>Sar</taxon>
        <taxon>Alveolata</taxon>
        <taxon>Dinophyceae</taxon>
        <taxon>Prorocentrales</taxon>
        <taxon>Prorocentraceae</taxon>
        <taxon>Prorocentrum</taxon>
    </lineage>
</organism>
<evidence type="ECO:0000313" key="3">
    <source>
        <dbReference type="Proteomes" id="UP001189429"/>
    </source>
</evidence>
<comment type="caution">
    <text evidence="2">The sequence shown here is derived from an EMBL/GenBank/DDBJ whole genome shotgun (WGS) entry which is preliminary data.</text>
</comment>
<feature type="region of interest" description="Disordered" evidence="1">
    <location>
        <begin position="86"/>
        <end position="148"/>
    </location>
</feature>
<dbReference type="Proteomes" id="UP001189429">
    <property type="component" value="Unassembled WGS sequence"/>
</dbReference>
<name>A0ABN9X5F6_9DINO</name>
<evidence type="ECO:0000313" key="2">
    <source>
        <dbReference type="EMBL" id="CAK0893224.1"/>
    </source>
</evidence>
<accession>A0ABN9X5F6</accession>
<reference evidence="2" key="1">
    <citation type="submission" date="2023-10" db="EMBL/GenBank/DDBJ databases">
        <authorList>
            <person name="Chen Y."/>
            <person name="Shah S."/>
            <person name="Dougan E. K."/>
            <person name="Thang M."/>
            <person name="Chan C."/>
        </authorList>
    </citation>
    <scope>NUCLEOTIDE SEQUENCE [LARGE SCALE GENOMIC DNA]</scope>
</reference>
<evidence type="ECO:0000256" key="1">
    <source>
        <dbReference type="SAM" id="MobiDB-lite"/>
    </source>
</evidence>
<protein>
    <submittedName>
        <fullName evidence="2">Uncharacterized protein</fullName>
    </submittedName>
</protein>
<sequence>MQAEQYEKMVQDQRTFFLQSERIAVSGGPSMLARHPCGEIALVPRPLSMANEQPEVWDVGTAVANPYVVDSWPFEPNVLARRTMQEAPTMQPFKEETEEDLREASGPARRSPFGAFDFRLAMPTRDSEDEDDGFNSRYGGPTETSRSM</sequence>
<keyword evidence="3" id="KW-1185">Reference proteome</keyword>